<gene>
    <name evidence="6" type="ORF">DUNSADRAFT_1508</name>
</gene>
<name>A0ABQ7GWY6_DUNSA</name>
<dbReference type="InterPro" id="IPR029033">
    <property type="entry name" value="His_PPase_superfam"/>
</dbReference>
<dbReference type="InterPro" id="IPR005952">
    <property type="entry name" value="Phosphogly_mut1"/>
</dbReference>
<dbReference type="Gene3D" id="3.40.50.1240">
    <property type="entry name" value="Phosphoglycerate mutase-like"/>
    <property type="match status" value="1"/>
</dbReference>
<feature type="region of interest" description="Disordered" evidence="5">
    <location>
        <begin position="378"/>
        <end position="405"/>
    </location>
</feature>
<comment type="caution">
    <text evidence="6">The sequence shown here is derived from an EMBL/GenBank/DDBJ whole genome shotgun (WGS) entry which is preliminary data.</text>
</comment>
<dbReference type="NCBIfam" id="TIGR01258">
    <property type="entry name" value="pgm_1"/>
    <property type="match status" value="1"/>
</dbReference>
<feature type="compositionally biased region" description="Polar residues" evidence="5">
    <location>
        <begin position="296"/>
        <end position="307"/>
    </location>
</feature>
<dbReference type="EC" id="5.4.2.11" evidence="2"/>
<feature type="region of interest" description="Disordered" evidence="5">
    <location>
        <begin position="285"/>
        <end position="316"/>
    </location>
</feature>
<evidence type="ECO:0000256" key="5">
    <source>
        <dbReference type="SAM" id="MobiDB-lite"/>
    </source>
</evidence>
<evidence type="ECO:0000256" key="4">
    <source>
        <dbReference type="ARBA" id="ARBA00023235"/>
    </source>
</evidence>
<dbReference type="PANTHER" id="PTHR11931">
    <property type="entry name" value="PHOSPHOGLYCERATE MUTASE"/>
    <property type="match status" value="1"/>
</dbReference>
<evidence type="ECO:0000313" key="6">
    <source>
        <dbReference type="EMBL" id="KAF5839110.1"/>
    </source>
</evidence>
<keyword evidence="4" id="KW-0413">Isomerase</keyword>
<evidence type="ECO:0000256" key="3">
    <source>
        <dbReference type="ARBA" id="ARBA00023152"/>
    </source>
</evidence>
<sequence length="566" mass="59575">MFRPRLLKAFLEGLDKEQVAKQYGSEQVQVWRRSFATRPPMLEQNDPRHPRYDGRYVPPPVIAELSPAQRHESSLDYPSPAELPATESLEDCVERTLPFWHSTIAPAVKRGERVLVCAHGNSLRGIVKHLDNISDEDIVGVEIPVGTPLIYNLMLTEGGELKAEGHYYLGEPQAISPPGTAGAGTGDLCQPATFGLLLASSDISSGVITSKDAVAGDAAVSDATTLGVMRGPPSQVCSASGVCGWLRDLQRVGLVSKPTGSVSGIIQVSPSRRFFPTVTSIPTTSFPSSIDDRPAANTSQDQQTFASSAAMPASVGPPLETAEATMEVPEIDTASAEAVARNKVNVGPILPLPLESSVYVDSVAAVLQHTSFILVDATPTPPGKPTQQPEPVAPRGTCSAQSPGLPESREALISSILPSLSPSQHTLLAMIQAQPARALHLRQMQQAREALACEGVGGPLDAARGSDKGLQVQQASQEGWGGSEGGHEELQGVEEILRAVGPACKVIAIRMPPPPISQCSPSAGVVAEPAGDEQIFPAAVAAPTGRELQQGGQRSGESWQVMAFGK</sequence>
<organism evidence="6 7">
    <name type="scientific">Dunaliella salina</name>
    <name type="common">Green alga</name>
    <name type="synonym">Protococcus salinus</name>
    <dbReference type="NCBI Taxonomy" id="3046"/>
    <lineage>
        <taxon>Eukaryota</taxon>
        <taxon>Viridiplantae</taxon>
        <taxon>Chlorophyta</taxon>
        <taxon>core chlorophytes</taxon>
        <taxon>Chlorophyceae</taxon>
        <taxon>CS clade</taxon>
        <taxon>Chlamydomonadales</taxon>
        <taxon>Dunaliellaceae</taxon>
        <taxon>Dunaliella</taxon>
    </lineage>
</organism>
<accession>A0ABQ7GWY6</accession>
<evidence type="ECO:0000256" key="1">
    <source>
        <dbReference type="ARBA" id="ARBA00006717"/>
    </source>
</evidence>
<evidence type="ECO:0000256" key="2">
    <source>
        <dbReference type="ARBA" id="ARBA00012028"/>
    </source>
</evidence>
<evidence type="ECO:0000313" key="7">
    <source>
        <dbReference type="Proteomes" id="UP000815325"/>
    </source>
</evidence>
<feature type="region of interest" description="Disordered" evidence="5">
    <location>
        <begin position="547"/>
        <end position="566"/>
    </location>
</feature>
<proteinExistence type="inferred from homology"/>
<dbReference type="InterPro" id="IPR013078">
    <property type="entry name" value="His_Pase_superF_clade-1"/>
</dbReference>
<keyword evidence="7" id="KW-1185">Reference proteome</keyword>
<protein>
    <recommendedName>
        <fullName evidence="2">phosphoglycerate mutase (2,3-diphosphoglycerate-dependent)</fullName>
        <ecNumber evidence="2">5.4.2.11</ecNumber>
    </recommendedName>
</protein>
<dbReference type="CDD" id="cd07067">
    <property type="entry name" value="HP_PGM_like"/>
    <property type="match status" value="1"/>
</dbReference>
<reference evidence="6" key="1">
    <citation type="submission" date="2017-08" db="EMBL/GenBank/DDBJ databases">
        <authorList>
            <person name="Polle J.E."/>
            <person name="Barry K."/>
            <person name="Cushman J."/>
            <person name="Schmutz J."/>
            <person name="Tran D."/>
            <person name="Hathwaick L.T."/>
            <person name="Yim W.C."/>
            <person name="Jenkins J."/>
            <person name="Mckie-Krisberg Z.M."/>
            <person name="Prochnik S."/>
            <person name="Lindquist E."/>
            <person name="Dockter R.B."/>
            <person name="Adam C."/>
            <person name="Molina H."/>
            <person name="Bunkerborg J."/>
            <person name="Jin E."/>
            <person name="Buchheim M."/>
            <person name="Magnuson J."/>
        </authorList>
    </citation>
    <scope>NUCLEOTIDE SEQUENCE</scope>
    <source>
        <strain evidence="6">CCAP 19/18</strain>
    </source>
</reference>
<dbReference type="EMBL" id="MU069554">
    <property type="protein sequence ID" value="KAF5839110.1"/>
    <property type="molecule type" value="Genomic_DNA"/>
</dbReference>
<comment type="similarity">
    <text evidence="1">Belongs to the phosphoglycerate mutase family. BPG-dependent PGAM subfamily.</text>
</comment>
<dbReference type="SUPFAM" id="SSF53254">
    <property type="entry name" value="Phosphoglycerate mutase-like"/>
    <property type="match status" value="1"/>
</dbReference>
<keyword evidence="3" id="KW-0324">Glycolysis</keyword>
<dbReference type="Proteomes" id="UP000815325">
    <property type="component" value="Unassembled WGS sequence"/>
</dbReference>